<dbReference type="GO" id="GO:0043190">
    <property type="term" value="C:ATP-binding cassette (ABC) transporter complex"/>
    <property type="evidence" value="ECO:0007669"/>
    <property type="project" value="InterPro"/>
</dbReference>
<reference evidence="3" key="1">
    <citation type="submission" date="2020-10" db="EMBL/GenBank/DDBJ databases">
        <title>Sequencing the genomes of 1000 actinobacteria strains.</title>
        <authorList>
            <person name="Klenk H.-P."/>
        </authorList>
    </citation>
    <scope>NUCLEOTIDE SEQUENCE</scope>
    <source>
        <strain evidence="3">DSM 45354</strain>
    </source>
</reference>
<sequence>MSRTRLWCALAVALVSVLAACSAAGPPAAEGPRTASSTREDVVRFVTPFVVRSLDPIQQGFWSPEWGYGEMLMRATEEGQVEPWLLERLTPESPTSWKLVLRPNVTFANGRKLDARTLKAVFDRHIAANPLVEERIPGVEVKVLDGGTLRLTTAEPVADLPNLLADEQMISVFDVEAVARAGQDVQELVGQGIYTGPFDVTKLSAEEMVLERNEDYWGGEVVLAGARVRFVPDGQARVLAVRGGEADVALYPPTELLGPLRTAKAGPRMALARQPLQQLRAFLNLHKLPMRDRAVRQAIAAGIDYQAIAEEVLDGIYSTPTGLFPESMSFAQPTQQTNTARARDLLEDAGWRVGTDGVRSKGGVPLAIRLLTYPQQPDTRTIAVAMESQLRPLGFDVDISEVPNNYEAMEDRRAWDVGLSFDGTLGYTYDPVAPLHDFLTTHGSRNFGGVADPDLDALVARLSATTGSAERSSLLADVQRIIADQCYTVIVAQRSSPAVVSATYGSYRPSSVLHHLTATTRSG</sequence>
<dbReference type="InterPro" id="IPR039424">
    <property type="entry name" value="SBP_5"/>
</dbReference>
<keyword evidence="1" id="KW-0732">Signal</keyword>
<evidence type="ECO:0000313" key="3">
    <source>
        <dbReference type="EMBL" id="MBE1603425.1"/>
    </source>
</evidence>
<dbReference type="PIRSF" id="PIRSF002741">
    <property type="entry name" value="MppA"/>
    <property type="match status" value="1"/>
</dbReference>
<evidence type="ECO:0000256" key="1">
    <source>
        <dbReference type="SAM" id="SignalP"/>
    </source>
</evidence>
<dbReference type="Pfam" id="PF00496">
    <property type="entry name" value="SBP_bac_5"/>
    <property type="match status" value="1"/>
</dbReference>
<dbReference type="GO" id="GO:0042597">
    <property type="term" value="C:periplasmic space"/>
    <property type="evidence" value="ECO:0007669"/>
    <property type="project" value="UniProtKB-ARBA"/>
</dbReference>
<protein>
    <submittedName>
        <fullName evidence="3">Peptide/nickel transport system substrate-binding protein</fullName>
    </submittedName>
</protein>
<dbReference type="RefSeq" id="WP_192748253.1">
    <property type="nucleotide sequence ID" value="NZ_BAABJL010000064.1"/>
</dbReference>
<dbReference type="GO" id="GO:0015833">
    <property type="term" value="P:peptide transport"/>
    <property type="evidence" value="ECO:0007669"/>
    <property type="project" value="TreeGrafter"/>
</dbReference>
<dbReference type="Gene3D" id="3.40.190.10">
    <property type="entry name" value="Periplasmic binding protein-like II"/>
    <property type="match status" value="1"/>
</dbReference>
<feature type="signal peptide" evidence="1">
    <location>
        <begin position="1"/>
        <end position="24"/>
    </location>
</feature>
<dbReference type="EMBL" id="JADBEM010000001">
    <property type="protein sequence ID" value="MBE1603425.1"/>
    <property type="molecule type" value="Genomic_DNA"/>
</dbReference>
<evidence type="ECO:0000259" key="2">
    <source>
        <dbReference type="Pfam" id="PF00496"/>
    </source>
</evidence>
<dbReference type="Gene3D" id="3.10.105.10">
    <property type="entry name" value="Dipeptide-binding Protein, Domain 3"/>
    <property type="match status" value="1"/>
</dbReference>
<name>A0A927MMJ3_9ACTN</name>
<dbReference type="SUPFAM" id="SSF53850">
    <property type="entry name" value="Periplasmic binding protein-like II"/>
    <property type="match status" value="1"/>
</dbReference>
<accession>A0A927MMJ3</accession>
<dbReference type="PROSITE" id="PS51257">
    <property type="entry name" value="PROKAR_LIPOPROTEIN"/>
    <property type="match status" value="1"/>
</dbReference>
<dbReference type="AlphaFoldDB" id="A0A927MMJ3"/>
<feature type="chain" id="PRO_5039237051" evidence="1">
    <location>
        <begin position="25"/>
        <end position="523"/>
    </location>
</feature>
<dbReference type="PANTHER" id="PTHR30290:SF65">
    <property type="entry name" value="MONOACYL PHOSPHATIDYLINOSITOL TETRAMANNOSIDE-BINDING PROTEIN LPQW-RELATED"/>
    <property type="match status" value="1"/>
</dbReference>
<dbReference type="PANTHER" id="PTHR30290">
    <property type="entry name" value="PERIPLASMIC BINDING COMPONENT OF ABC TRANSPORTER"/>
    <property type="match status" value="1"/>
</dbReference>
<feature type="domain" description="Solute-binding protein family 5" evidence="2">
    <location>
        <begin position="80"/>
        <end position="443"/>
    </location>
</feature>
<dbReference type="GO" id="GO:1904680">
    <property type="term" value="F:peptide transmembrane transporter activity"/>
    <property type="evidence" value="ECO:0007669"/>
    <property type="project" value="TreeGrafter"/>
</dbReference>
<organism evidence="3 4">
    <name type="scientific">Actinopolymorpha pittospori</name>
    <dbReference type="NCBI Taxonomy" id="648752"/>
    <lineage>
        <taxon>Bacteria</taxon>
        <taxon>Bacillati</taxon>
        <taxon>Actinomycetota</taxon>
        <taxon>Actinomycetes</taxon>
        <taxon>Propionibacteriales</taxon>
        <taxon>Actinopolymorphaceae</taxon>
        <taxon>Actinopolymorpha</taxon>
    </lineage>
</organism>
<evidence type="ECO:0000313" key="4">
    <source>
        <dbReference type="Proteomes" id="UP000638648"/>
    </source>
</evidence>
<dbReference type="InterPro" id="IPR000914">
    <property type="entry name" value="SBP_5_dom"/>
</dbReference>
<keyword evidence="4" id="KW-1185">Reference proteome</keyword>
<proteinExistence type="predicted"/>
<dbReference type="InterPro" id="IPR030678">
    <property type="entry name" value="Peptide/Ni-bd"/>
</dbReference>
<comment type="caution">
    <text evidence="3">The sequence shown here is derived from an EMBL/GenBank/DDBJ whole genome shotgun (WGS) entry which is preliminary data.</text>
</comment>
<dbReference type="Proteomes" id="UP000638648">
    <property type="component" value="Unassembled WGS sequence"/>
</dbReference>
<gene>
    <name evidence="3" type="ORF">HEB94_000273</name>
</gene>